<dbReference type="PANTHER" id="PTHR48174">
    <property type="entry name" value="DUF946 FAMILY PROTEIN"/>
    <property type="match status" value="1"/>
</dbReference>
<evidence type="ECO:0008006" key="3">
    <source>
        <dbReference type="Google" id="ProtNLM"/>
    </source>
</evidence>
<evidence type="ECO:0000313" key="1">
    <source>
        <dbReference type="EMBL" id="KAF2195553.1"/>
    </source>
</evidence>
<proteinExistence type="predicted"/>
<keyword evidence="2" id="KW-1185">Reference proteome</keyword>
<protein>
    <recommendedName>
        <fullName evidence="3">Vacuolar protein sorting-associated protein 62</fullName>
    </recommendedName>
</protein>
<evidence type="ECO:0000313" key="2">
    <source>
        <dbReference type="Proteomes" id="UP000800200"/>
    </source>
</evidence>
<sequence length="377" mass="41735">MAENQQDNGKKSPAPAGVPQYVLDYAPLLHLSKKDTYHPSSITAQLLHTRPQISLKDIEVPSNLNPISLSNLDELNKLGTKAGSDIYLTSTVDITTNPEWLEGVKPDDQGGTGDEKTAVVIVVDKGDGVVDAFYMYFFAFNWGGVVLKNQLGDHVGDWEHNMIRFVKGAPKYVWYSQHANGEAFKYEVLKKDGSGKRPLAYCANGSHALFPTPGLHDHTIPNLSLPFALLLVDETDAGPIYDPLLSAYYYQYHPSPSSSPASPKTDQKGGTFTAYDSSTPVNYFYFRGRWGDEQYPDTDKRQQQLVGNRKYVGGPTGPADKQLNRKNVWPENTSSKGQKIRSSLGIGSWGDKIKKWFSGLFRGKKVQKVLVTGETVK</sequence>
<dbReference type="Proteomes" id="UP000800200">
    <property type="component" value="Unassembled WGS sequence"/>
</dbReference>
<gene>
    <name evidence="1" type="ORF">K469DRAFT_544849</name>
</gene>
<dbReference type="InterPro" id="IPR009291">
    <property type="entry name" value="Vps62"/>
</dbReference>
<reference evidence="1" key="1">
    <citation type="journal article" date="2020" name="Stud. Mycol.">
        <title>101 Dothideomycetes genomes: a test case for predicting lifestyles and emergence of pathogens.</title>
        <authorList>
            <person name="Haridas S."/>
            <person name="Albert R."/>
            <person name="Binder M."/>
            <person name="Bloem J."/>
            <person name="Labutti K."/>
            <person name="Salamov A."/>
            <person name="Andreopoulos B."/>
            <person name="Baker S."/>
            <person name="Barry K."/>
            <person name="Bills G."/>
            <person name="Bluhm B."/>
            <person name="Cannon C."/>
            <person name="Castanera R."/>
            <person name="Culley D."/>
            <person name="Daum C."/>
            <person name="Ezra D."/>
            <person name="Gonzalez J."/>
            <person name="Henrissat B."/>
            <person name="Kuo A."/>
            <person name="Liang C."/>
            <person name="Lipzen A."/>
            <person name="Lutzoni F."/>
            <person name="Magnuson J."/>
            <person name="Mondo S."/>
            <person name="Nolan M."/>
            <person name="Ohm R."/>
            <person name="Pangilinan J."/>
            <person name="Park H.-J."/>
            <person name="Ramirez L."/>
            <person name="Alfaro M."/>
            <person name="Sun H."/>
            <person name="Tritt A."/>
            <person name="Yoshinaga Y."/>
            <person name="Zwiers L.-H."/>
            <person name="Turgeon B."/>
            <person name="Goodwin S."/>
            <person name="Spatafora J."/>
            <person name="Crous P."/>
            <person name="Grigoriev I."/>
        </authorList>
    </citation>
    <scope>NUCLEOTIDE SEQUENCE</scope>
    <source>
        <strain evidence="1">CBS 207.26</strain>
    </source>
</reference>
<name>A0A6A6EX77_9PEZI</name>
<dbReference type="AlphaFoldDB" id="A0A6A6EX77"/>
<dbReference type="OrthoDB" id="188042at2759"/>
<dbReference type="Pfam" id="PF06101">
    <property type="entry name" value="Vps62"/>
    <property type="match status" value="1"/>
</dbReference>
<dbReference type="EMBL" id="ML994610">
    <property type="protein sequence ID" value="KAF2195553.1"/>
    <property type="molecule type" value="Genomic_DNA"/>
</dbReference>
<accession>A0A6A6EX77</accession>
<dbReference type="PANTHER" id="PTHR48174:SF5">
    <property type="entry name" value="VACUOLAR PROTEIN SORTING-ASSOCIATED PROTEIN 62"/>
    <property type="match status" value="1"/>
</dbReference>
<organism evidence="1 2">
    <name type="scientific">Zopfia rhizophila CBS 207.26</name>
    <dbReference type="NCBI Taxonomy" id="1314779"/>
    <lineage>
        <taxon>Eukaryota</taxon>
        <taxon>Fungi</taxon>
        <taxon>Dikarya</taxon>
        <taxon>Ascomycota</taxon>
        <taxon>Pezizomycotina</taxon>
        <taxon>Dothideomycetes</taxon>
        <taxon>Dothideomycetes incertae sedis</taxon>
        <taxon>Zopfiaceae</taxon>
        <taxon>Zopfia</taxon>
    </lineage>
</organism>